<evidence type="ECO:0000313" key="2">
    <source>
        <dbReference type="EMBL" id="BDM74837.1"/>
    </source>
</evidence>
<sequence length="100" mass="10423">MAGAGAIRSGVNCCGLVEVLLQALSVPIGQALSGARLKDRDFLGELELTAAIRQVGPTQPQARSCHYRSLITRLTVTADGAGGSASRNRLSRSTRAYLPG</sequence>
<reference evidence="2" key="1">
    <citation type="submission" date="2022-06" db="EMBL/GenBank/DDBJ databases">
        <title>Complete genome sequence of Streptomyces nigrescens HEK616.</title>
        <authorList>
            <person name="Asamizu S."/>
            <person name="Onaka H."/>
        </authorList>
    </citation>
    <scope>NUCLEOTIDE SEQUENCE</scope>
    <source>
        <strain evidence="2">HEK616</strain>
        <plasmid evidence="2">SNP1</plasmid>
    </source>
</reference>
<proteinExistence type="predicted"/>
<geneLocation type="plasmid" evidence="2 3">
    <name>SNP1</name>
</geneLocation>
<organism evidence="2 3">
    <name type="scientific">Streptomyces nigrescens</name>
    <dbReference type="NCBI Taxonomy" id="1920"/>
    <lineage>
        <taxon>Bacteria</taxon>
        <taxon>Bacillati</taxon>
        <taxon>Actinomycetota</taxon>
        <taxon>Actinomycetes</taxon>
        <taxon>Kitasatosporales</taxon>
        <taxon>Streptomycetaceae</taxon>
        <taxon>Streptomyces</taxon>
    </lineage>
</organism>
<evidence type="ECO:0000313" key="3">
    <source>
        <dbReference type="Proteomes" id="UP001059597"/>
    </source>
</evidence>
<dbReference type="Proteomes" id="UP001059597">
    <property type="component" value="Plasmid SNP1"/>
</dbReference>
<keyword evidence="2" id="KW-0614">Plasmid</keyword>
<gene>
    <name evidence="2" type="ORF">HEK616_83240</name>
</gene>
<accession>A0ABN6R901</accession>
<dbReference type="EMBL" id="AP026074">
    <property type="protein sequence ID" value="BDM74837.1"/>
    <property type="molecule type" value="Genomic_DNA"/>
</dbReference>
<protein>
    <submittedName>
        <fullName evidence="2">Uncharacterized protein</fullName>
    </submittedName>
</protein>
<evidence type="ECO:0000256" key="1">
    <source>
        <dbReference type="SAM" id="MobiDB-lite"/>
    </source>
</evidence>
<feature type="region of interest" description="Disordered" evidence="1">
    <location>
        <begin position="80"/>
        <end position="100"/>
    </location>
</feature>
<name>A0ABN6R901_STRNI</name>
<keyword evidence="3" id="KW-1185">Reference proteome</keyword>
<feature type="compositionally biased region" description="Polar residues" evidence="1">
    <location>
        <begin position="85"/>
        <end position="94"/>
    </location>
</feature>